<evidence type="ECO:0000256" key="7">
    <source>
        <dbReference type="ARBA" id="ARBA00022842"/>
    </source>
</evidence>
<evidence type="ECO:0000256" key="5">
    <source>
        <dbReference type="ARBA" id="ARBA00022741"/>
    </source>
</evidence>
<keyword evidence="8 9" id="KW-0546">Nucleotide metabolism</keyword>
<evidence type="ECO:0000313" key="10">
    <source>
        <dbReference type="EMBL" id="CAJ0565583.1"/>
    </source>
</evidence>
<dbReference type="FunFam" id="1.10.150.340:FF:000001">
    <property type="entry name" value="Cytosolic 5-nucleotidase 3-like"/>
    <property type="match status" value="1"/>
</dbReference>
<dbReference type="Gene3D" id="3.40.50.1000">
    <property type="entry name" value="HAD superfamily/HAD-like"/>
    <property type="match status" value="1"/>
</dbReference>
<evidence type="ECO:0000256" key="4">
    <source>
        <dbReference type="ARBA" id="ARBA00022723"/>
    </source>
</evidence>
<dbReference type="PANTHER" id="PTHR13045:SF0">
    <property type="entry name" value="7-METHYLGUANOSINE PHOSPHATE-SPECIFIC 5'-NUCLEOTIDASE"/>
    <property type="match status" value="1"/>
</dbReference>
<dbReference type="Pfam" id="PF05822">
    <property type="entry name" value="UMPH-1"/>
    <property type="match status" value="1"/>
</dbReference>
<evidence type="ECO:0000256" key="3">
    <source>
        <dbReference type="ARBA" id="ARBA00012643"/>
    </source>
</evidence>
<dbReference type="GO" id="GO:0009117">
    <property type="term" value="P:nucleotide metabolic process"/>
    <property type="evidence" value="ECO:0007669"/>
    <property type="project" value="UniProtKB-KW"/>
</dbReference>
<dbReference type="NCBIfam" id="TIGR01544">
    <property type="entry name" value="HAD-SF-IE"/>
    <property type="match status" value="1"/>
</dbReference>
<dbReference type="SFLD" id="SFLDS00003">
    <property type="entry name" value="Haloacid_Dehalogenase"/>
    <property type="match status" value="1"/>
</dbReference>
<dbReference type="Gene3D" id="1.10.150.340">
    <property type="entry name" value="Pyrimidine 5'-nucleotidase (UMPH-1), N-terminal domain"/>
    <property type="match status" value="1"/>
</dbReference>
<keyword evidence="7" id="KW-0460">Magnesium</keyword>
<dbReference type="InterPro" id="IPR023214">
    <property type="entry name" value="HAD_sf"/>
</dbReference>
<keyword evidence="12" id="KW-1185">Reference proteome</keyword>
<dbReference type="AlphaFoldDB" id="A0AA36FSD7"/>
<keyword evidence="9" id="KW-0963">Cytoplasm</keyword>
<dbReference type="Proteomes" id="UP001177023">
    <property type="component" value="Unassembled WGS sequence"/>
</dbReference>
<organism evidence="10 12">
    <name type="scientific">Mesorhabditis spiculigera</name>
    <dbReference type="NCBI Taxonomy" id="96644"/>
    <lineage>
        <taxon>Eukaryota</taxon>
        <taxon>Metazoa</taxon>
        <taxon>Ecdysozoa</taxon>
        <taxon>Nematoda</taxon>
        <taxon>Chromadorea</taxon>
        <taxon>Rhabditida</taxon>
        <taxon>Rhabditina</taxon>
        <taxon>Rhabditomorpha</taxon>
        <taxon>Rhabditoidea</taxon>
        <taxon>Rhabditidae</taxon>
        <taxon>Mesorhabditinae</taxon>
        <taxon>Mesorhabditis</taxon>
    </lineage>
</organism>
<feature type="non-terminal residue" evidence="10">
    <location>
        <position position="1"/>
    </location>
</feature>
<dbReference type="EMBL" id="CATQJA010001066">
    <property type="protein sequence ID" value="CAJ0565583.1"/>
    <property type="molecule type" value="Genomic_DNA"/>
</dbReference>
<evidence type="ECO:0000256" key="1">
    <source>
        <dbReference type="ARBA" id="ARBA00000815"/>
    </source>
</evidence>
<protein>
    <recommendedName>
        <fullName evidence="3 9">5'-nucleotidase</fullName>
        <ecNumber evidence="3 9">3.1.3.5</ecNumber>
    </recommendedName>
</protein>
<dbReference type="InterPro" id="IPR006434">
    <property type="entry name" value="Pyrimidine_nucleotidase_eu"/>
</dbReference>
<sequence length="302" mass="34526">MQLQMDLDELLNKPHVRCRNREALEKKLLDVMADGPDDLMVISDFDYTLSRAYDDEGKCWSTLGVFDILADQVKPGLGKEIIGLWERYHPIEYDPHMTLAEKVPHMEDWWNKMHDLICSGPFTRSVIEDFVLQSRVKLRDGAEEWLLYLEECGIPLVVFSAGSGDVIEVHLKNQLAKIPDNVHIISNLIEYDVEGRLQRFSDPIIHVFNKNATVIQKNGPFWDAHSERKHILLMGDSLGDIHMDVGEVHKGHTIKIGFLNNYTEELYARFLQGFDLVVINDQSMTIPQALTEMIATGADVNL</sequence>
<dbReference type="EC" id="3.1.3.5" evidence="3 9"/>
<dbReference type="PANTHER" id="PTHR13045">
    <property type="entry name" value="5'-NUCLEOTIDASE"/>
    <property type="match status" value="1"/>
</dbReference>
<comment type="similarity">
    <text evidence="2 9">Belongs to the pyrimidine 5'-nucleotidase family.</text>
</comment>
<evidence type="ECO:0000313" key="11">
    <source>
        <dbReference type="EMBL" id="CAJ0575851.1"/>
    </source>
</evidence>
<dbReference type="GO" id="GO:0000166">
    <property type="term" value="F:nucleotide binding"/>
    <property type="evidence" value="ECO:0007669"/>
    <property type="project" value="UniProtKB-KW"/>
</dbReference>
<comment type="catalytic activity">
    <reaction evidence="1 9">
        <text>a ribonucleoside 5'-phosphate + H2O = a ribonucleoside + phosphate</text>
        <dbReference type="Rhea" id="RHEA:12484"/>
        <dbReference type="ChEBI" id="CHEBI:15377"/>
        <dbReference type="ChEBI" id="CHEBI:18254"/>
        <dbReference type="ChEBI" id="CHEBI:43474"/>
        <dbReference type="ChEBI" id="CHEBI:58043"/>
        <dbReference type="EC" id="3.1.3.5"/>
    </reaction>
</comment>
<evidence type="ECO:0000256" key="8">
    <source>
        <dbReference type="ARBA" id="ARBA00023080"/>
    </source>
</evidence>
<dbReference type="GO" id="GO:0000287">
    <property type="term" value="F:magnesium ion binding"/>
    <property type="evidence" value="ECO:0007669"/>
    <property type="project" value="InterPro"/>
</dbReference>
<keyword evidence="6 9" id="KW-0378">Hydrolase</keyword>
<name>A0AA36FSD7_9BILA</name>
<proteinExistence type="inferred from homology"/>
<dbReference type="SFLD" id="SFLDG01128">
    <property type="entry name" value="C1.4:_5'-Nucleotidase_Like"/>
    <property type="match status" value="1"/>
</dbReference>
<reference evidence="10" key="1">
    <citation type="submission" date="2023-06" db="EMBL/GenBank/DDBJ databases">
        <authorList>
            <person name="Delattre M."/>
        </authorList>
    </citation>
    <scope>NUCLEOTIDE SEQUENCE</scope>
    <source>
        <strain evidence="10">AF72</strain>
    </source>
</reference>
<evidence type="ECO:0000256" key="6">
    <source>
        <dbReference type="ARBA" id="ARBA00022801"/>
    </source>
</evidence>
<dbReference type="GO" id="GO:0008253">
    <property type="term" value="F:5'-nucleotidase activity"/>
    <property type="evidence" value="ECO:0007669"/>
    <property type="project" value="UniProtKB-EC"/>
</dbReference>
<dbReference type="GO" id="GO:0005737">
    <property type="term" value="C:cytoplasm"/>
    <property type="evidence" value="ECO:0007669"/>
    <property type="project" value="UniProtKB-SubCell"/>
</dbReference>
<evidence type="ECO:0000313" key="12">
    <source>
        <dbReference type="Proteomes" id="UP001177023"/>
    </source>
</evidence>
<evidence type="ECO:0000256" key="2">
    <source>
        <dbReference type="ARBA" id="ARBA00008389"/>
    </source>
</evidence>
<keyword evidence="5 9" id="KW-0547">Nucleotide-binding</keyword>
<keyword evidence="4" id="KW-0479">Metal-binding</keyword>
<accession>A0AA36FSD7</accession>
<comment type="caution">
    <text evidence="10">The sequence shown here is derived from an EMBL/GenBank/DDBJ whole genome shotgun (WGS) entry which is preliminary data.</text>
</comment>
<dbReference type="SUPFAM" id="SSF56784">
    <property type="entry name" value="HAD-like"/>
    <property type="match status" value="1"/>
</dbReference>
<comment type="subcellular location">
    <subcellularLocation>
        <location evidence="9">Cytoplasm</location>
    </subcellularLocation>
</comment>
<dbReference type="InterPro" id="IPR036412">
    <property type="entry name" value="HAD-like_sf"/>
</dbReference>
<evidence type="ECO:0000256" key="9">
    <source>
        <dbReference type="RuleBase" id="RU361276"/>
    </source>
</evidence>
<dbReference type="EMBL" id="CATQJA010002641">
    <property type="protein sequence ID" value="CAJ0575851.1"/>
    <property type="molecule type" value="Genomic_DNA"/>
</dbReference>
<gene>
    <name evidence="11" type="ORF">MSPICULIGERA_LOCUS14154</name>
    <name evidence="10" type="ORF">MSPICULIGERA_LOCUS4217</name>
</gene>